<organism evidence="2 3">
    <name type="scientific">Flammeovirga pectinis</name>
    <dbReference type="NCBI Taxonomy" id="2494373"/>
    <lineage>
        <taxon>Bacteria</taxon>
        <taxon>Pseudomonadati</taxon>
        <taxon>Bacteroidota</taxon>
        <taxon>Cytophagia</taxon>
        <taxon>Cytophagales</taxon>
        <taxon>Flammeovirgaceae</taxon>
        <taxon>Flammeovirga</taxon>
    </lineage>
</organism>
<dbReference type="Pfam" id="PF00581">
    <property type="entry name" value="Rhodanese"/>
    <property type="match status" value="1"/>
</dbReference>
<dbReference type="EMBL" id="CP034562">
    <property type="protein sequence ID" value="AZQ61630.1"/>
    <property type="molecule type" value="Genomic_DNA"/>
</dbReference>
<feature type="domain" description="Rhodanese" evidence="1">
    <location>
        <begin position="7"/>
        <end position="85"/>
    </location>
</feature>
<dbReference type="CDD" id="cd00158">
    <property type="entry name" value="RHOD"/>
    <property type="match status" value="1"/>
</dbReference>
<dbReference type="PANTHER" id="PTHR43031:SF1">
    <property type="entry name" value="PYRIDINE NUCLEOTIDE-DISULPHIDE OXIDOREDUCTASE"/>
    <property type="match status" value="1"/>
</dbReference>
<dbReference type="InterPro" id="IPR001763">
    <property type="entry name" value="Rhodanese-like_dom"/>
</dbReference>
<dbReference type="Proteomes" id="UP000267268">
    <property type="component" value="Chromosome 1"/>
</dbReference>
<dbReference type="InterPro" id="IPR036873">
    <property type="entry name" value="Rhodanese-like_dom_sf"/>
</dbReference>
<proteinExistence type="predicted"/>
<keyword evidence="3" id="KW-1185">Reference proteome</keyword>
<dbReference type="InterPro" id="IPR050229">
    <property type="entry name" value="GlpE_sulfurtransferase"/>
</dbReference>
<dbReference type="PANTHER" id="PTHR43031">
    <property type="entry name" value="FAD-DEPENDENT OXIDOREDUCTASE"/>
    <property type="match status" value="1"/>
</dbReference>
<evidence type="ECO:0000313" key="3">
    <source>
        <dbReference type="Proteomes" id="UP000267268"/>
    </source>
</evidence>
<dbReference type="KEGG" id="fll:EI427_05105"/>
<dbReference type="SUPFAM" id="SSF52821">
    <property type="entry name" value="Rhodanese/Cell cycle control phosphatase"/>
    <property type="match status" value="1"/>
</dbReference>
<sequence>MNYKELISGGVQLLDVRSEEEFNEGHIEGSVNISVNDIQSRISEVKELGSPLVVCCLSGGRAGVAKALIEAAGVKEVYNAGGWESLL</sequence>
<dbReference type="OrthoDB" id="9808735at2"/>
<protein>
    <submittedName>
        <fullName evidence="2">Rhodanese-like domain-containing protein</fullName>
    </submittedName>
</protein>
<dbReference type="PROSITE" id="PS50206">
    <property type="entry name" value="RHODANESE_3"/>
    <property type="match status" value="1"/>
</dbReference>
<dbReference type="AlphaFoldDB" id="A0A3S9P0F6"/>
<dbReference type="RefSeq" id="WP_126612311.1">
    <property type="nucleotide sequence ID" value="NZ_CP034562.1"/>
</dbReference>
<name>A0A3S9P0F6_9BACT</name>
<reference evidence="2 3" key="1">
    <citation type="submission" date="2018-12" db="EMBL/GenBank/DDBJ databases">
        <title>Flammeovirga pectinis sp. nov., isolated from the gut of the Korean scallop, Patinopecten yessoensis.</title>
        <authorList>
            <person name="Bae J.-W."/>
            <person name="Jeong Y.-S."/>
            <person name="Kang W."/>
        </authorList>
    </citation>
    <scope>NUCLEOTIDE SEQUENCE [LARGE SCALE GENOMIC DNA]</scope>
    <source>
        <strain evidence="2 3">L12M1</strain>
    </source>
</reference>
<evidence type="ECO:0000259" key="1">
    <source>
        <dbReference type="PROSITE" id="PS50206"/>
    </source>
</evidence>
<gene>
    <name evidence="2" type="ORF">EI427_05105</name>
</gene>
<evidence type="ECO:0000313" key="2">
    <source>
        <dbReference type="EMBL" id="AZQ61630.1"/>
    </source>
</evidence>
<dbReference type="Gene3D" id="3.40.250.10">
    <property type="entry name" value="Rhodanese-like domain"/>
    <property type="match status" value="1"/>
</dbReference>
<dbReference type="SMART" id="SM00450">
    <property type="entry name" value="RHOD"/>
    <property type="match status" value="1"/>
</dbReference>
<accession>A0A3S9P0F6</accession>